<dbReference type="GO" id="GO:0003723">
    <property type="term" value="F:RNA binding"/>
    <property type="evidence" value="ECO:0007669"/>
    <property type="project" value="UniProtKB-KW"/>
</dbReference>
<dbReference type="GO" id="GO:0006355">
    <property type="term" value="P:regulation of DNA-templated transcription"/>
    <property type="evidence" value="ECO:0007669"/>
    <property type="project" value="InterPro"/>
</dbReference>
<comment type="caution">
    <text evidence="9">The sequence shown here is derived from an EMBL/GenBank/DDBJ whole genome shotgun (WGS) entry which is preliminary data.</text>
</comment>
<dbReference type="Gene3D" id="4.10.1060.10">
    <property type="entry name" value="Zinc finger, RanBP2-type"/>
    <property type="match status" value="2"/>
</dbReference>
<evidence type="ECO:0000256" key="4">
    <source>
        <dbReference type="ARBA" id="ARBA00022833"/>
    </source>
</evidence>
<evidence type="ECO:0000256" key="6">
    <source>
        <dbReference type="ARBA" id="ARBA00023242"/>
    </source>
</evidence>
<dbReference type="EMBL" id="PYDT01000002">
    <property type="protein sequence ID" value="THU70436.1"/>
    <property type="molecule type" value="Genomic_DNA"/>
</dbReference>
<dbReference type="InterPro" id="IPR034870">
    <property type="entry name" value="TET_fam"/>
</dbReference>
<keyword evidence="2" id="KW-0479">Metal-binding</keyword>
<dbReference type="GO" id="GO:0005634">
    <property type="term" value="C:nucleus"/>
    <property type="evidence" value="ECO:0007669"/>
    <property type="project" value="UniProtKB-SubCell"/>
</dbReference>
<dbReference type="InterPro" id="IPR001876">
    <property type="entry name" value="Znf_RanBP2"/>
</dbReference>
<evidence type="ECO:0000256" key="3">
    <source>
        <dbReference type="ARBA" id="ARBA00022771"/>
    </source>
</evidence>
<reference evidence="9 10" key="1">
    <citation type="journal article" date="2019" name="Nat. Plants">
        <title>Genome sequencing of Musa balbisiana reveals subgenome evolution and function divergence in polyploid bananas.</title>
        <authorList>
            <person name="Yao X."/>
        </authorList>
    </citation>
    <scope>NUCLEOTIDE SEQUENCE [LARGE SCALE GENOMIC DNA]</scope>
    <source>
        <strain evidence="10">cv. DH-PKW</strain>
        <tissue evidence="9">Leaves</tissue>
    </source>
</reference>
<keyword evidence="10" id="KW-1185">Reference proteome</keyword>
<feature type="region of interest" description="Disordered" evidence="7">
    <location>
        <begin position="115"/>
        <end position="137"/>
    </location>
</feature>
<accession>A0A4S8K699</accession>
<protein>
    <recommendedName>
        <fullName evidence="8">RanBP2-type domain-containing protein</fullName>
    </recommendedName>
</protein>
<dbReference type="Proteomes" id="UP000317650">
    <property type="component" value="Chromosome 8"/>
</dbReference>
<feature type="compositionally biased region" description="Basic and acidic residues" evidence="7">
    <location>
        <begin position="125"/>
        <end position="137"/>
    </location>
</feature>
<keyword evidence="6" id="KW-0539">Nucleus</keyword>
<dbReference type="SMART" id="SM00547">
    <property type="entry name" value="ZnF_RBZ"/>
    <property type="match status" value="2"/>
</dbReference>
<evidence type="ECO:0000256" key="2">
    <source>
        <dbReference type="ARBA" id="ARBA00022723"/>
    </source>
</evidence>
<dbReference type="PANTHER" id="PTHR23238">
    <property type="entry name" value="RNA BINDING PROTEIN"/>
    <property type="match status" value="1"/>
</dbReference>
<evidence type="ECO:0000313" key="10">
    <source>
        <dbReference type="Proteomes" id="UP000317650"/>
    </source>
</evidence>
<evidence type="ECO:0000313" key="9">
    <source>
        <dbReference type="EMBL" id="THU70436.1"/>
    </source>
</evidence>
<feature type="region of interest" description="Disordered" evidence="7">
    <location>
        <begin position="162"/>
        <end position="185"/>
    </location>
</feature>
<feature type="domain" description="RanBP2-type" evidence="8">
    <location>
        <begin position="185"/>
        <end position="211"/>
    </location>
</feature>
<keyword evidence="3" id="KW-0863">Zinc-finger</keyword>
<dbReference type="InterPro" id="IPR036443">
    <property type="entry name" value="Znf_RanBP2_sf"/>
</dbReference>
<evidence type="ECO:0000256" key="1">
    <source>
        <dbReference type="ARBA" id="ARBA00004123"/>
    </source>
</evidence>
<name>A0A4S8K699_MUSBA</name>
<organism evidence="9 10">
    <name type="scientific">Musa balbisiana</name>
    <name type="common">Banana</name>
    <dbReference type="NCBI Taxonomy" id="52838"/>
    <lineage>
        <taxon>Eukaryota</taxon>
        <taxon>Viridiplantae</taxon>
        <taxon>Streptophyta</taxon>
        <taxon>Embryophyta</taxon>
        <taxon>Tracheophyta</taxon>
        <taxon>Spermatophyta</taxon>
        <taxon>Magnoliopsida</taxon>
        <taxon>Liliopsida</taxon>
        <taxon>Zingiberales</taxon>
        <taxon>Musaceae</taxon>
        <taxon>Musa</taxon>
    </lineage>
</organism>
<comment type="subcellular location">
    <subcellularLocation>
        <location evidence="1">Nucleus</location>
    </subcellularLocation>
</comment>
<sequence>MCFVLQVDNRSSSAGKRARTDGMNVAAEKMIGHALAVEMLISHSEPHAICGTVLSQGLQIIMDRLSIGSPYGPFHMSGPPPYSSGSMMGTGGMYGMPHMVDRYGLGMPMDHGAMGARSGAYSDESSQKKNTGEGRENDWTCPNCGNNNFSFRTVCNMRKCNTPRPGSQGSKSENSKSSKPKMPEGSWKCEKCNNINYPFRAKCNRQNCGAEKPSHSISHGLTSSEDDQVRYLSPRTVVRVKKVQSRRQRRTVGCLWSVMCPIVAAINEFLHLHVI</sequence>
<evidence type="ECO:0000259" key="8">
    <source>
        <dbReference type="SMART" id="SM00547"/>
    </source>
</evidence>
<evidence type="ECO:0000256" key="7">
    <source>
        <dbReference type="SAM" id="MobiDB-lite"/>
    </source>
</evidence>
<dbReference type="Pfam" id="PF00641">
    <property type="entry name" value="Zn_ribbon_RanBP"/>
    <property type="match status" value="2"/>
</dbReference>
<dbReference type="SUPFAM" id="SSF90209">
    <property type="entry name" value="Ran binding protein zinc finger-like"/>
    <property type="match status" value="2"/>
</dbReference>
<proteinExistence type="predicted"/>
<feature type="compositionally biased region" description="Low complexity" evidence="7">
    <location>
        <begin position="167"/>
        <end position="177"/>
    </location>
</feature>
<keyword evidence="5" id="KW-0694">RNA-binding</keyword>
<dbReference type="GO" id="GO:0008270">
    <property type="term" value="F:zinc ion binding"/>
    <property type="evidence" value="ECO:0007669"/>
    <property type="project" value="UniProtKB-KW"/>
</dbReference>
<dbReference type="STRING" id="52838.A0A4S8K699"/>
<dbReference type="AlphaFoldDB" id="A0A4S8K699"/>
<evidence type="ECO:0000256" key="5">
    <source>
        <dbReference type="ARBA" id="ARBA00022884"/>
    </source>
</evidence>
<feature type="domain" description="RanBP2-type" evidence="8">
    <location>
        <begin position="137"/>
        <end position="163"/>
    </location>
</feature>
<keyword evidence="4" id="KW-0862">Zinc</keyword>
<gene>
    <name evidence="9" type="ORF">C4D60_Mb08t24970</name>
</gene>